<dbReference type="InterPro" id="IPR001623">
    <property type="entry name" value="DnaJ_domain"/>
</dbReference>
<feature type="compositionally biased region" description="Basic and acidic residues" evidence="1">
    <location>
        <begin position="121"/>
        <end position="163"/>
    </location>
</feature>
<evidence type="ECO:0000256" key="1">
    <source>
        <dbReference type="SAM" id="MobiDB-lite"/>
    </source>
</evidence>
<evidence type="ECO:0000313" key="3">
    <source>
        <dbReference type="EMBL" id="CAX24341.1"/>
    </source>
</evidence>
<feature type="region of interest" description="Disordered" evidence="1">
    <location>
        <begin position="105"/>
        <end position="166"/>
    </location>
</feature>
<evidence type="ECO:0000259" key="2">
    <source>
        <dbReference type="PROSITE" id="PS50076"/>
    </source>
</evidence>
<sequence length="582" mass="66298">MERKPSIARGRESSVRARRPKRMPMNATNDMVRDEADQHYAALGLKRGTVKDMDEVKAARNKGVKDHHPDRPDGGSDAITARINLAYAWFKKITDKQPSFFTVEQLRRPSSRQSGPFNQWRQERQRSQTRQEDADRAESADRAETADTTDHADGAGGWEDAHYRPNNRSKTSEFMAEYLRIRGWRVSAGKVLAPVAGYKSYPTFPIGEVLRDVEITEERLQSELQDHLERQTNPGGGDVTKASIKSNFRAFIGAQADEERAKTFERLMVPLDSEQQDEAEKQWSILAAAVFEDQAAVAIAGLKKIFHQTKLKALRMTVRNHLVVVFYSKAGGPGKTEFSKLLTSPLSELRSGSTLLSDVVDKSNIDLFSQPIVLLDDMDKLDEKSVGAFKSVITSEYIDRRKFFKQFMVNVRQQAVFIGTANRPINELVIDPSGHRRFLMLTFRHLDHKDQKKIWGTINKINWELLWRSVSQDDEDPIEPVLAYMRQEDAKAAMNSPAGKLTRWFRNLDLSRPEVQSLAKGKRIKYYTFPDLFRLYEGSVPGSSGLMRPEFDRMLTEHCERGVGPFAGVKPTEFGRAFWPKQ</sequence>
<dbReference type="InterPro" id="IPR027417">
    <property type="entry name" value="P-loop_NTPase"/>
</dbReference>
<dbReference type="Gene3D" id="1.10.287.110">
    <property type="entry name" value="DnaJ domain"/>
    <property type="match status" value="1"/>
</dbReference>
<name>C7CH01_METED</name>
<evidence type="ECO:0000313" key="4">
    <source>
        <dbReference type="Proteomes" id="UP000008070"/>
    </source>
</evidence>
<reference evidence="4" key="1">
    <citation type="journal article" date="2009" name="PLoS ONE">
        <title>Methylobacterium genome sequences: a reference blueprint to investigate microbial metabolism of C1 compounds from natural and industrial sources.</title>
        <authorList>
            <person name="Vuilleumier S."/>
            <person name="Chistoserdova L."/>
            <person name="Lee M.-C."/>
            <person name="Bringel F."/>
            <person name="Lajus A."/>
            <person name="Zhou Y."/>
            <person name="Gourion B."/>
            <person name="Barbe V."/>
            <person name="Chang J."/>
            <person name="Cruveiller S."/>
            <person name="Dossat C."/>
            <person name="Gillett W."/>
            <person name="Gruffaz C."/>
            <person name="Haugen E."/>
            <person name="Hourcade E."/>
            <person name="Levy R."/>
            <person name="Mangenot S."/>
            <person name="Muller E."/>
            <person name="Nadalig T."/>
            <person name="Pagni M."/>
            <person name="Penny C."/>
            <person name="Peyraud R."/>
            <person name="Robinson D.G."/>
            <person name="Roche D."/>
            <person name="Rouy Z."/>
            <person name="Saenampechek C."/>
            <person name="Salvignol G."/>
            <person name="Vallenet D."/>
            <person name="Wu Z."/>
            <person name="Marx C.J."/>
            <person name="Vorholt J.A."/>
            <person name="Olson M.V."/>
            <person name="Kaul R."/>
            <person name="Weissenbach J."/>
            <person name="Medigue C."/>
            <person name="Lidstrom M.E."/>
        </authorList>
    </citation>
    <scope>NUCLEOTIDE SEQUENCE [LARGE SCALE GENOMIC DNA]</scope>
    <source>
        <strain evidence="4">DSM 6343 / CIP 106787 / DM4</strain>
    </source>
</reference>
<proteinExistence type="predicted"/>
<feature type="domain" description="J" evidence="2">
    <location>
        <begin position="38"/>
        <end position="121"/>
    </location>
</feature>
<dbReference type="PROSITE" id="PS50076">
    <property type="entry name" value="DNAJ_2"/>
    <property type="match status" value="1"/>
</dbReference>
<dbReference type="KEGG" id="mdi:METDI2682"/>
<protein>
    <recommendedName>
        <fullName evidence="2">J domain-containing protein</fullName>
    </recommendedName>
</protein>
<feature type="region of interest" description="Disordered" evidence="1">
    <location>
        <begin position="50"/>
        <end position="77"/>
    </location>
</feature>
<dbReference type="InterPro" id="IPR036869">
    <property type="entry name" value="J_dom_sf"/>
</dbReference>
<dbReference type="InterPro" id="IPR007936">
    <property type="entry name" value="VapE-like_dom"/>
</dbReference>
<dbReference type="SUPFAM" id="SSF52540">
    <property type="entry name" value="P-loop containing nucleoside triphosphate hydrolases"/>
    <property type="match status" value="1"/>
</dbReference>
<dbReference type="Proteomes" id="UP000008070">
    <property type="component" value="Chromosome"/>
</dbReference>
<dbReference type="HOGENOM" id="CLU_468348_0_0_5"/>
<gene>
    <name evidence="3" type="ORF">METD_I2682</name>
</gene>
<feature type="compositionally biased region" description="Basic and acidic residues" evidence="1">
    <location>
        <begin position="50"/>
        <end position="74"/>
    </location>
</feature>
<feature type="region of interest" description="Disordered" evidence="1">
    <location>
        <begin position="1"/>
        <end position="34"/>
    </location>
</feature>
<feature type="compositionally biased region" description="Basic and acidic residues" evidence="1">
    <location>
        <begin position="1"/>
        <end position="15"/>
    </location>
</feature>
<dbReference type="AlphaFoldDB" id="C7CH01"/>
<accession>C7CH01</accession>
<dbReference type="Pfam" id="PF05272">
    <property type="entry name" value="VapE-like_dom"/>
    <property type="match status" value="1"/>
</dbReference>
<organism evidence="3 4">
    <name type="scientific">Methylorubrum extorquens (strain DSM 6343 / CIP 106787 / DM4)</name>
    <name type="common">Methylobacterium extorquens</name>
    <dbReference type="NCBI Taxonomy" id="661410"/>
    <lineage>
        <taxon>Bacteria</taxon>
        <taxon>Pseudomonadati</taxon>
        <taxon>Pseudomonadota</taxon>
        <taxon>Alphaproteobacteria</taxon>
        <taxon>Hyphomicrobiales</taxon>
        <taxon>Methylobacteriaceae</taxon>
        <taxon>Methylorubrum</taxon>
    </lineage>
</organism>
<dbReference type="SUPFAM" id="SSF46565">
    <property type="entry name" value="Chaperone J-domain"/>
    <property type="match status" value="1"/>
</dbReference>
<dbReference type="EMBL" id="FP103042">
    <property type="protein sequence ID" value="CAX24341.1"/>
    <property type="molecule type" value="Genomic_DNA"/>
</dbReference>